<gene>
    <name evidence="3" type="ORF">PHISCL_03948</name>
</gene>
<dbReference type="OrthoDB" id="420076at2759"/>
<dbReference type="PANTHER" id="PTHR13832">
    <property type="entry name" value="PROTEIN PHOSPHATASE 2C"/>
    <property type="match status" value="1"/>
</dbReference>
<dbReference type="AlphaFoldDB" id="A0A3A2ZKM3"/>
<dbReference type="SUPFAM" id="SSF81606">
    <property type="entry name" value="PP2C-like"/>
    <property type="match status" value="1"/>
</dbReference>
<dbReference type="GO" id="GO:0005739">
    <property type="term" value="C:mitochondrion"/>
    <property type="evidence" value="ECO:0007669"/>
    <property type="project" value="TreeGrafter"/>
</dbReference>
<feature type="domain" description="PPM-type phosphatase" evidence="2">
    <location>
        <begin position="204"/>
        <end position="579"/>
    </location>
</feature>
<dbReference type="InterPro" id="IPR036457">
    <property type="entry name" value="PPM-type-like_dom_sf"/>
</dbReference>
<dbReference type="PROSITE" id="PS51746">
    <property type="entry name" value="PPM_2"/>
    <property type="match status" value="1"/>
</dbReference>
<comment type="caution">
    <text evidence="3">The sequence shown here is derived from an EMBL/GenBank/DDBJ whole genome shotgun (WGS) entry which is preliminary data.</text>
</comment>
<dbReference type="Proteomes" id="UP000266188">
    <property type="component" value="Unassembled WGS sequence"/>
</dbReference>
<accession>A0A3A2ZKM3</accession>
<protein>
    <submittedName>
        <fullName evidence="3">Phophatase 2C family protein</fullName>
    </submittedName>
</protein>
<dbReference type="SMART" id="SM00332">
    <property type="entry name" value="PP2Cc"/>
    <property type="match status" value="1"/>
</dbReference>
<proteinExistence type="predicted"/>
<evidence type="ECO:0000259" key="2">
    <source>
        <dbReference type="PROSITE" id="PS51746"/>
    </source>
</evidence>
<dbReference type="InterPro" id="IPR015655">
    <property type="entry name" value="PP2C"/>
</dbReference>
<dbReference type="STRING" id="2070753.A0A3A2ZKM3"/>
<reference evidence="4" key="1">
    <citation type="submission" date="2017-02" db="EMBL/GenBank/DDBJ databases">
        <authorList>
            <person name="Tafer H."/>
            <person name="Lopandic K."/>
        </authorList>
    </citation>
    <scope>NUCLEOTIDE SEQUENCE [LARGE SCALE GENOMIC DNA]</scope>
    <source>
        <strain evidence="4">CBS 366.77</strain>
    </source>
</reference>
<dbReference type="GO" id="GO:0004741">
    <property type="term" value="F:[pyruvate dehydrogenase (acetyl-transferring)]-phosphatase activity"/>
    <property type="evidence" value="ECO:0007669"/>
    <property type="project" value="TreeGrafter"/>
</dbReference>
<evidence type="ECO:0000313" key="3">
    <source>
        <dbReference type="EMBL" id="RJE23702.1"/>
    </source>
</evidence>
<dbReference type="InterPro" id="IPR001932">
    <property type="entry name" value="PPM-type_phosphatase-like_dom"/>
</dbReference>
<organism evidence="3 4">
    <name type="scientific">Aspergillus sclerotialis</name>
    <dbReference type="NCBI Taxonomy" id="2070753"/>
    <lineage>
        <taxon>Eukaryota</taxon>
        <taxon>Fungi</taxon>
        <taxon>Dikarya</taxon>
        <taxon>Ascomycota</taxon>
        <taxon>Pezizomycotina</taxon>
        <taxon>Eurotiomycetes</taxon>
        <taxon>Eurotiomycetidae</taxon>
        <taxon>Eurotiales</taxon>
        <taxon>Aspergillaceae</taxon>
        <taxon>Aspergillus</taxon>
        <taxon>Aspergillus subgen. Polypaecilum</taxon>
    </lineage>
</organism>
<feature type="region of interest" description="Disordered" evidence="1">
    <location>
        <begin position="343"/>
        <end position="364"/>
    </location>
</feature>
<evidence type="ECO:0000256" key="1">
    <source>
        <dbReference type="SAM" id="MobiDB-lite"/>
    </source>
</evidence>
<keyword evidence="4" id="KW-1185">Reference proteome</keyword>
<evidence type="ECO:0000313" key="4">
    <source>
        <dbReference type="Proteomes" id="UP000266188"/>
    </source>
</evidence>
<dbReference type="Gene3D" id="3.60.40.10">
    <property type="entry name" value="PPM-type phosphatase domain"/>
    <property type="match status" value="1"/>
</dbReference>
<sequence length="605" mass="66709">MRRIAIQAFRTARRVPVWRVGGRRPSAASFSTGQALSLPSSSAGNYRSFIPASLQLSMRNFSFAVISTVVASGAWYAYQGINSKQTPLLALNGTASSQIASISGASSSVYAEEPSESTYRALLVDNEQFYTTTLSGEQPLYKQTDDSDRRSLEMLTPEQASQKLRKNEESYHVNRGKGVVRYDVVQVPSNWPIEDDHAEKIVEVPSSVSVPKEGETNSDWMFWAVFDGHSGWTTSAKLRNVLISYVARELNSTYKAAAADPSLRSPTSATVDSAIKQGFIRLDNDIVYNSVEKVLKSNTRRAAAELLAPALSGSCALLAFYDSQSNDLKVACSGDSRAVLGRRGPNGKWSAMPLSEDQTGGTPAEMKRLRDEHPGEPNVVRNGRILGQLEPSRSFGDAFYKWSKETQEKIKRQFFGRTPHPLLKTPPYVTAEPVITTTKIDPGQGDFLVIATDGLWEMLSNEEVVGLVGQWLETQRNGTTSGTSRAWLQSWFGFENKQLPVEVAREVIPEGQRRPIRQQQYDIPGAADRFVVEDKNAATHLVRNAMGGKDKDMVCALLTLPSPYSRRYRDDITVEVIFFGDGPDTRAISINKEASASDEALKAKL</sequence>
<dbReference type="EMBL" id="MVGC01000108">
    <property type="protein sequence ID" value="RJE23702.1"/>
    <property type="molecule type" value="Genomic_DNA"/>
</dbReference>
<dbReference type="PANTHER" id="PTHR13832:SF792">
    <property type="entry name" value="GM14286P"/>
    <property type="match status" value="1"/>
</dbReference>
<dbReference type="CDD" id="cd00143">
    <property type="entry name" value="PP2Cc"/>
    <property type="match status" value="1"/>
</dbReference>
<dbReference type="Pfam" id="PF00481">
    <property type="entry name" value="PP2C"/>
    <property type="match status" value="1"/>
</dbReference>
<name>A0A3A2ZKM3_9EURO</name>